<feature type="transmembrane region" description="Helical" evidence="11">
    <location>
        <begin position="301"/>
        <end position="322"/>
    </location>
</feature>
<accession>A0A495QJG9</accession>
<evidence type="ECO:0000256" key="6">
    <source>
        <dbReference type="ARBA" id="ARBA00022840"/>
    </source>
</evidence>
<evidence type="ECO:0000256" key="4">
    <source>
        <dbReference type="ARBA" id="ARBA00022692"/>
    </source>
</evidence>
<name>A0A495QJG9_9ACTN</name>
<evidence type="ECO:0000256" key="1">
    <source>
        <dbReference type="ARBA" id="ARBA00004651"/>
    </source>
</evidence>
<sequence>MFTSLRTARRSDDLDPDGDLEVEPDDRPDVPLRVGLRDLVRVTRGHRKAIAVALVFSLLASGMGLAQPLLATRTIQQFSDGRPYATFAVLLGVVFVLEAVVAAIAAYSLERTSEGLVLGLRLRIVDKLLRLPMRRYETQRLGDLLSRTTSDTTMLRDSLAYDLSEVVVGLFVVTGGVAMMLWLDAALFLIVLGIVGVIGGLTMLLLAGIRKAVEDAQDSLGGVSAELERALSAIRTVRVMRAEDRENERIGRLARNVYQQNLQAAKRDAVIGPMMTLAMHGSMMAVLVVGGIRVAKGDASLANLVGFLLYITYIATPIANMFDVMATLQRGLAALQRIEDVTRLPSETDRASAATKAGHKIQSDTASSGTTKPSPNGTTAEVEFRDVTFSYDKGRPVLRGVSFKVPRNTHVALVGRSGAGKSTLFALLARFYDVDGGQIFLEGTDVTELGVDECRSRLGLVEQAAPVMHGTLRDNIVYARPNATDADIDRVVELASLGDLVRRLPKGLNTSVGEHGDMLSGGERQRVAIARALLPKPRLLLLDEPTSQLDAANEEALTRTIAKVARECTLLVIAHRPSTIRAADTVVLLDDGKVVATGTPEEVDATRGLRFD</sequence>
<dbReference type="SMART" id="SM00382">
    <property type="entry name" value="AAA"/>
    <property type="match status" value="1"/>
</dbReference>
<dbReference type="Proteomes" id="UP000274601">
    <property type="component" value="Unassembled WGS sequence"/>
</dbReference>
<keyword evidence="3" id="KW-1003">Cell membrane</keyword>
<reference evidence="14 15" key="1">
    <citation type="submission" date="2018-10" db="EMBL/GenBank/DDBJ databases">
        <title>Genomic Encyclopedia of Archaeal and Bacterial Type Strains, Phase II (KMG-II): from individual species to whole genera.</title>
        <authorList>
            <person name="Goeker M."/>
        </authorList>
    </citation>
    <scope>NUCLEOTIDE SEQUENCE [LARGE SCALE GENOMIC DNA]</scope>
    <source>
        <strain evidence="14 15">DSM 43383</strain>
    </source>
</reference>
<evidence type="ECO:0000256" key="3">
    <source>
        <dbReference type="ARBA" id="ARBA00022475"/>
    </source>
</evidence>
<dbReference type="RefSeq" id="WP_121436922.1">
    <property type="nucleotide sequence ID" value="NZ_RBWU01000005.1"/>
</dbReference>
<keyword evidence="8 11" id="KW-0472">Membrane</keyword>
<feature type="transmembrane region" description="Helical" evidence="11">
    <location>
        <begin position="188"/>
        <end position="209"/>
    </location>
</feature>
<dbReference type="Pfam" id="PF00005">
    <property type="entry name" value="ABC_tran"/>
    <property type="match status" value="1"/>
</dbReference>
<dbReference type="EMBL" id="RBWU01000005">
    <property type="protein sequence ID" value="RKS72186.1"/>
    <property type="molecule type" value="Genomic_DNA"/>
</dbReference>
<comment type="subcellular location">
    <subcellularLocation>
        <location evidence="1">Cell membrane</location>
        <topology evidence="1">Multi-pass membrane protein</topology>
    </subcellularLocation>
</comment>
<dbReference type="AlphaFoldDB" id="A0A495QJG9"/>
<evidence type="ECO:0000313" key="15">
    <source>
        <dbReference type="Proteomes" id="UP000274601"/>
    </source>
</evidence>
<evidence type="ECO:0000256" key="2">
    <source>
        <dbReference type="ARBA" id="ARBA00022448"/>
    </source>
</evidence>
<feature type="domain" description="ABC transmembrane type-1" evidence="13">
    <location>
        <begin position="51"/>
        <end position="330"/>
    </location>
</feature>
<dbReference type="GO" id="GO:0005524">
    <property type="term" value="F:ATP binding"/>
    <property type="evidence" value="ECO:0007669"/>
    <property type="project" value="UniProtKB-KW"/>
</dbReference>
<keyword evidence="4 11" id="KW-0812">Transmembrane</keyword>
<evidence type="ECO:0000256" key="5">
    <source>
        <dbReference type="ARBA" id="ARBA00022741"/>
    </source>
</evidence>
<comment type="caution">
    <text evidence="14">The sequence shown here is derived from an EMBL/GenBank/DDBJ whole genome shotgun (WGS) entry which is preliminary data.</text>
</comment>
<keyword evidence="5" id="KW-0547">Nucleotide-binding</keyword>
<dbReference type="GO" id="GO:0015421">
    <property type="term" value="F:ABC-type oligopeptide transporter activity"/>
    <property type="evidence" value="ECO:0007669"/>
    <property type="project" value="TreeGrafter"/>
</dbReference>
<feature type="transmembrane region" description="Helical" evidence="11">
    <location>
        <begin position="83"/>
        <end position="107"/>
    </location>
</feature>
<comment type="similarity">
    <text evidence="9">Belongs to the ABC transporter superfamily. Lipid exporter (TC 3.A.1.106) family.</text>
</comment>
<dbReference type="SUPFAM" id="SSF52540">
    <property type="entry name" value="P-loop containing nucleoside triphosphate hydrolases"/>
    <property type="match status" value="1"/>
</dbReference>
<dbReference type="InterPro" id="IPR017871">
    <property type="entry name" value="ABC_transporter-like_CS"/>
</dbReference>
<dbReference type="GO" id="GO:0005886">
    <property type="term" value="C:plasma membrane"/>
    <property type="evidence" value="ECO:0007669"/>
    <property type="project" value="UniProtKB-SubCell"/>
</dbReference>
<keyword evidence="15" id="KW-1185">Reference proteome</keyword>
<organism evidence="14 15">
    <name type="scientific">Actinomadura pelletieri DSM 43383</name>
    <dbReference type="NCBI Taxonomy" id="1120940"/>
    <lineage>
        <taxon>Bacteria</taxon>
        <taxon>Bacillati</taxon>
        <taxon>Actinomycetota</taxon>
        <taxon>Actinomycetes</taxon>
        <taxon>Streptosporangiales</taxon>
        <taxon>Thermomonosporaceae</taxon>
        <taxon>Actinomadura</taxon>
    </lineage>
</organism>
<gene>
    <name evidence="14" type="ORF">BZB76_5005</name>
</gene>
<dbReference type="OrthoDB" id="9806127at2"/>
<dbReference type="PROSITE" id="PS00211">
    <property type="entry name" value="ABC_TRANSPORTER_1"/>
    <property type="match status" value="1"/>
</dbReference>
<feature type="compositionally biased region" description="Polar residues" evidence="10">
    <location>
        <begin position="363"/>
        <end position="379"/>
    </location>
</feature>
<dbReference type="PANTHER" id="PTHR43394">
    <property type="entry name" value="ATP-DEPENDENT PERMEASE MDL1, MITOCHONDRIAL"/>
    <property type="match status" value="1"/>
</dbReference>
<dbReference type="InterPro" id="IPR011527">
    <property type="entry name" value="ABC1_TM_dom"/>
</dbReference>
<evidence type="ECO:0000256" key="10">
    <source>
        <dbReference type="SAM" id="MobiDB-lite"/>
    </source>
</evidence>
<protein>
    <submittedName>
        <fullName evidence="14">ATP-binding cassette subfamily B protein</fullName>
    </submittedName>
</protein>
<evidence type="ECO:0000313" key="14">
    <source>
        <dbReference type="EMBL" id="RKS72186.1"/>
    </source>
</evidence>
<dbReference type="FunFam" id="3.40.50.300:FF:000299">
    <property type="entry name" value="ABC transporter ATP-binding protein/permease"/>
    <property type="match status" value="1"/>
</dbReference>
<evidence type="ECO:0000256" key="9">
    <source>
        <dbReference type="ARBA" id="ARBA00061644"/>
    </source>
</evidence>
<keyword evidence="2" id="KW-0813">Transport</keyword>
<feature type="region of interest" description="Disordered" evidence="10">
    <location>
        <begin position="1"/>
        <end position="26"/>
    </location>
</feature>
<dbReference type="GO" id="GO:0016887">
    <property type="term" value="F:ATP hydrolysis activity"/>
    <property type="evidence" value="ECO:0007669"/>
    <property type="project" value="InterPro"/>
</dbReference>
<feature type="region of interest" description="Disordered" evidence="10">
    <location>
        <begin position="346"/>
        <end position="379"/>
    </location>
</feature>
<dbReference type="CDD" id="cd18551">
    <property type="entry name" value="ABC_6TM_LmrA_like"/>
    <property type="match status" value="1"/>
</dbReference>
<dbReference type="Gene3D" id="1.20.1560.10">
    <property type="entry name" value="ABC transporter type 1, transmembrane domain"/>
    <property type="match status" value="1"/>
</dbReference>
<dbReference type="Gene3D" id="3.40.50.300">
    <property type="entry name" value="P-loop containing nucleotide triphosphate hydrolases"/>
    <property type="match status" value="1"/>
</dbReference>
<feature type="transmembrane region" description="Helical" evidence="11">
    <location>
        <begin position="163"/>
        <end position="182"/>
    </location>
</feature>
<dbReference type="InterPro" id="IPR036640">
    <property type="entry name" value="ABC1_TM_sf"/>
</dbReference>
<dbReference type="PROSITE" id="PS50929">
    <property type="entry name" value="ABC_TM1F"/>
    <property type="match status" value="1"/>
</dbReference>
<keyword evidence="6 14" id="KW-0067">ATP-binding</keyword>
<evidence type="ECO:0000256" key="8">
    <source>
        <dbReference type="ARBA" id="ARBA00023136"/>
    </source>
</evidence>
<dbReference type="SUPFAM" id="SSF90123">
    <property type="entry name" value="ABC transporter transmembrane region"/>
    <property type="match status" value="1"/>
</dbReference>
<proteinExistence type="inferred from homology"/>
<feature type="compositionally biased region" description="Acidic residues" evidence="10">
    <location>
        <begin position="14"/>
        <end position="24"/>
    </location>
</feature>
<evidence type="ECO:0000259" key="12">
    <source>
        <dbReference type="PROSITE" id="PS50893"/>
    </source>
</evidence>
<keyword evidence="7 11" id="KW-1133">Transmembrane helix</keyword>
<evidence type="ECO:0000256" key="7">
    <source>
        <dbReference type="ARBA" id="ARBA00022989"/>
    </source>
</evidence>
<dbReference type="PROSITE" id="PS50893">
    <property type="entry name" value="ABC_TRANSPORTER_2"/>
    <property type="match status" value="1"/>
</dbReference>
<dbReference type="Pfam" id="PF00664">
    <property type="entry name" value="ABC_membrane"/>
    <property type="match status" value="1"/>
</dbReference>
<dbReference type="PANTHER" id="PTHR43394:SF1">
    <property type="entry name" value="ATP-BINDING CASSETTE SUB-FAMILY B MEMBER 10, MITOCHONDRIAL"/>
    <property type="match status" value="1"/>
</dbReference>
<feature type="transmembrane region" description="Helical" evidence="11">
    <location>
        <begin position="276"/>
        <end position="295"/>
    </location>
</feature>
<dbReference type="InterPro" id="IPR039421">
    <property type="entry name" value="Type_1_exporter"/>
</dbReference>
<dbReference type="InterPro" id="IPR003593">
    <property type="entry name" value="AAA+_ATPase"/>
</dbReference>
<feature type="domain" description="ABC transporter" evidence="12">
    <location>
        <begin position="382"/>
        <end position="612"/>
    </location>
</feature>
<evidence type="ECO:0000256" key="11">
    <source>
        <dbReference type="SAM" id="Phobius"/>
    </source>
</evidence>
<dbReference type="InterPro" id="IPR003439">
    <property type="entry name" value="ABC_transporter-like_ATP-bd"/>
</dbReference>
<dbReference type="InterPro" id="IPR027417">
    <property type="entry name" value="P-loop_NTPase"/>
</dbReference>
<evidence type="ECO:0000259" key="13">
    <source>
        <dbReference type="PROSITE" id="PS50929"/>
    </source>
</evidence>
<feature type="transmembrane region" description="Helical" evidence="11">
    <location>
        <begin position="49"/>
        <end position="71"/>
    </location>
</feature>